<evidence type="ECO:0000256" key="1">
    <source>
        <dbReference type="ARBA" id="ARBA00001936"/>
    </source>
</evidence>
<dbReference type="PROSITE" id="PS00844">
    <property type="entry name" value="DALA_DALA_LIGASE_2"/>
    <property type="match status" value="1"/>
</dbReference>
<dbReference type="PANTHER" id="PTHR23132:SF25">
    <property type="entry name" value="D-ALANINE--D-ALANINE LIGASE A"/>
    <property type="match status" value="1"/>
</dbReference>
<keyword evidence="4 13" id="KW-0436">Ligase</keyword>
<dbReference type="InterPro" id="IPR013815">
    <property type="entry name" value="ATP_grasp_subdomain_1"/>
</dbReference>
<comment type="pathway">
    <text evidence="13">Cell wall biogenesis; peptidoglycan biosynthesis.</text>
</comment>
<dbReference type="InterPro" id="IPR000291">
    <property type="entry name" value="D-Ala_lig_Van_CS"/>
</dbReference>
<dbReference type="InterPro" id="IPR011761">
    <property type="entry name" value="ATP-grasp"/>
</dbReference>
<dbReference type="InterPro" id="IPR016185">
    <property type="entry name" value="PreATP-grasp_dom_sf"/>
</dbReference>
<dbReference type="Proteomes" id="UP001236585">
    <property type="component" value="Chromosome"/>
</dbReference>
<dbReference type="SUPFAM" id="SSF52440">
    <property type="entry name" value="PreATP-grasp domain"/>
    <property type="match status" value="1"/>
</dbReference>
<dbReference type="InterPro" id="IPR011127">
    <property type="entry name" value="Dala_Dala_lig_N"/>
</dbReference>
<evidence type="ECO:0000313" key="17">
    <source>
        <dbReference type="Proteomes" id="UP001236585"/>
    </source>
</evidence>
<dbReference type="Pfam" id="PF01820">
    <property type="entry name" value="Dala_Dala_lig_N"/>
    <property type="match status" value="1"/>
</dbReference>
<dbReference type="InterPro" id="IPR005905">
    <property type="entry name" value="D_ala_D_ala"/>
</dbReference>
<keyword evidence="9 13" id="KW-0133">Cell shape</keyword>
<dbReference type="EMBL" id="CP126981">
    <property type="protein sequence ID" value="WIM88231.1"/>
    <property type="molecule type" value="Genomic_DNA"/>
</dbReference>
<keyword evidence="8" id="KW-0460">Magnesium</keyword>
<evidence type="ECO:0000256" key="5">
    <source>
        <dbReference type="ARBA" id="ARBA00022723"/>
    </source>
</evidence>
<comment type="cofactor">
    <cofactor evidence="1">
        <name>Mn(2+)</name>
        <dbReference type="ChEBI" id="CHEBI:29035"/>
    </cofactor>
</comment>
<keyword evidence="12 13" id="KW-0961">Cell wall biogenesis/degradation</keyword>
<keyword evidence="6 14" id="KW-0547">Nucleotide-binding</keyword>
<evidence type="ECO:0000256" key="4">
    <source>
        <dbReference type="ARBA" id="ARBA00022598"/>
    </source>
</evidence>
<accession>A0ABY8VY71</accession>
<keyword evidence="17" id="KW-1185">Reference proteome</keyword>
<sequence>MNARPSSHAPDRDRVRVAVVFGGRSSEHAISCVSAGSILRNLDPERFEVVAVGITPEGSWVLTDGDPAALAITDRRLPGVTSASGTELALTADPRRAGQLVSLSPGGGEVLTSVDVVFPVLHGPYGEDGTIQGLLELAGVPYVGAGVLASAAGMDKEFTKKLLTAEGLPIGDYAVLRPSESTLDAEQLDRLGLPAFVKPARGGSSIGVSRITSRHELPDAIAYARKHDSKVIVESAIVGRELECGVLEFPDGTVQASTLGEIRVAGVRGREDSFYDFATKYLDDAAELDVPAKVDDDVSDAVRALAIRAFTAIDGRGLARVDFFLTEDGPIINEVNTMPGFTTISMYPRMWAASGVDYQTLLATMVDTALSRGTGLV</sequence>
<dbReference type="Gene3D" id="3.30.1490.20">
    <property type="entry name" value="ATP-grasp fold, A domain"/>
    <property type="match status" value="1"/>
</dbReference>
<dbReference type="NCBIfam" id="NF002528">
    <property type="entry name" value="PRK01966.1-4"/>
    <property type="match status" value="1"/>
</dbReference>
<dbReference type="Gene3D" id="3.40.50.20">
    <property type="match status" value="1"/>
</dbReference>
<evidence type="ECO:0000256" key="12">
    <source>
        <dbReference type="ARBA" id="ARBA00023316"/>
    </source>
</evidence>
<dbReference type="RefSeq" id="WP_285188311.1">
    <property type="nucleotide sequence ID" value="NZ_CP126981.1"/>
</dbReference>
<dbReference type="PROSITE" id="PS00843">
    <property type="entry name" value="DALA_DALA_LIGASE_1"/>
    <property type="match status" value="1"/>
</dbReference>
<reference evidence="16 17" key="1">
    <citation type="journal article" date="2023" name="Microbiol. Resour. Announc.">
        <title>Complete Genome Sequence of Mycobacterium wuenschmanii, a novel Nontuberculous Mycobacterium Isolated from a captive population of Amazon Milk Frogs.</title>
        <authorList>
            <person name="Hicks J."/>
            <person name="Zeineldin M."/>
            <person name="Ward H."/>
            <person name="Wuenschmann A."/>
            <person name="Camp P."/>
            <person name="Farrell D."/>
            <person name="Lehman K."/>
            <person name="Thacker T."/>
            <person name="Cuthbert E."/>
        </authorList>
    </citation>
    <scope>NUCLEOTIDE SEQUENCE [LARGE SCALE GENOMIC DNA]</scope>
    <source>
        <strain evidence="16 17">Wuenschmanii</strain>
    </source>
</reference>
<evidence type="ECO:0000256" key="8">
    <source>
        <dbReference type="ARBA" id="ARBA00022842"/>
    </source>
</evidence>
<keyword evidence="13" id="KW-0963">Cytoplasm</keyword>
<dbReference type="Pfam" id="PF07478">
    <property type="entry name" value="Dala_Dala_lig_C"/>
    <property type="match status" value="1"/>
</dbReference>
<keyword evidence="11" id="KW-0464">Manganese</keyword>
<dbReference type="GO" id="GO:0016874">
    <property type="term" value="F:ligase activity"/>
    <property type="evidence" value="ECO:0007669"/>
    <property type="project" value="UniProtKB-KW"/>
</dbReference>
<dbReference type="HAMAP" id="MF_00047">
    <property type="entry name" value="Dala_Dala_lig"/>
    <property type="match status" value="1"/>
</dbReference>
<protein>
    <recommendedName>
        <fullName evidence="13">D-alanine--D-alanine ligase</fullName>
        <ecNumber evidence="13">6.3.2.4</ecNumber>
    </recommendedName>
    <alternativeName>
        <fullName evidence="13">D-Ala-D-Ala ligase</fullName>
    </alternativeName>
    <alternativeName>
        <fullName evidence="13">D-alanylalanine synthetase</fullName>
    </alternativeName>
</protein>
<dbReference type="NCBIfam" id="TIGR01205">
    <property type="entry name" value="D_ala_D_alaTIGR"/>
    <property type="match status" value="1"/>
</dbReference>
<keyword evidence="7 14" id="KW-0067">ATP-binding</keyword>
<comment type="cofactor">
    <cofactor evidence="2">
        <name>Mg(2+)</name>
        <dbReference type="ChEBI" id="CHEBI:18420"/>
    </cofactor>
</comment>
<evidence type="ECO:0000256" key="2">
    <source>
        <dbReference type="ARBA" id="ARBA00001946"/>
    </source>
</evidence>
<dbReference type="PIRSF" id="PIRSF039102">
    <property type="entry name" value="Ddl/VanB"/>
    <property type="match status" value="1"/>
</dbReference>
<organism evidence="16 17">
    <name type="scientific">Candidatus Mycobacterium wuenschmannii</name>
    <dbReference type="NCBI Taxonomy" id="3027808"/>
    <lineage>
        <taxon>Bacteria</taxon>
        <taxon>Bacillati</taxon>
        <taxon>Actinomycetota</taxon>
        <taxon>Actinomycetes</taxon>
        <taxon>Mycobacteriales</taxon>
        <taxon>Mycobacteriaceae</taxon>
        <taxon>Mycobacterium</taxon>
    </lineage>
</organism>
<comment type="catalytic activity">
    <reaction evidence="13">
        <text>2 D-alanine + ATP = D-alanyl-D-alanine + ADP + phosphate + H(+)</text>
        <dbReference type="Rhea" id="RHEA:11224"/>
        <dbReference type="ChEBI" id="CHEBI:15378"/>
        <dbReference type="ChEBI" id="CHEBI:30616"/>
        <dbReference type="ChEBI" id="CHEBI:43474"/>
        <dbReference type="ChEBI" id="CHEBI:57416"/>
        <dbReference type="ChEBI" id="CHEBI:57822"/>
        <dbReference type="ChEBI" id="CHEBI:456216"/>
        <dbReference type="EC" id="6.3.2.4"/>
    </reaction>
</comment>
<dbReference type="SUPFAM" id="SSF56059">
    <property type="entry name" value="Glutathione synthetase ATP-binding domain-like"/>
    <property type="match status" value="1"/>
</dbReference>
<evidence type="ECO:0000256" key="11">
    <source>
        <dbReference type="ARBA" id="ARBA00023211"/>
    </source>
</evidence>
<evidence type="ECO:0000256" key="10">
    <source>
        <dbReference type="ARBA" id="ARBA00022984"/>
    </source>
</evidence>
<evidence type="ECO:0000256" key="13">
    <source>
        <dbReference type="HAMAP-Rule" id="MF_00047"/>
    </source>
</evidence>
<dbReference type="Gene3D" id="3.30.470.20">
    <property type="entry name" value="ATP-grasp fold, B domain"/>
    <property type="match status" value="1"/>
</dbReference>
<proteinExistence type="inferred from homology"/>
<keyword evidence="10 13" id="KW-0573">Peptidoglycan synthesis</keyword>
<evidence type="ECO:0000256" key="3">
    <source>
        <dbReference type="ARBA" id="ARBA00010871"/>
    </source>
</evidence>
<evidence type="ECO:0000256" key="7">
    <source>
        <dbReference type="ARBA" id="ARBA00022840"/>
    </source>
</evidence>
<comment type="function">
    <text evidence="13">Cell wall formation.</text>
</comment>
<evidence type="ECO:0000256" key="14">
    <source>
        <dbReference type="PROSITE-ProRule" id="PRU00409"/>
    </source>
</evidence>
<evidence type="ECO:0000313" key="16">
    <source>
        <dbReference type="EMBL" id="WIM88231.1"/>
    </source>
</evidence>
<comment type="subcellular location">
    <subcellularLocation>
        <location evidence="13">Cytoplasm</location>
    </subcellularLocation>
</comment>
<name>A0ABY8VY71_9MYCO</name>
<dbReference type="PANTHER" id="PTHR23132">
    <property type="entry name" value="D-ALANINE--D-ALANINE LIGASE"/>
    <property type="match status" value="1"/>
</dbReference>
<dbReference type="EC" id="6.3.2.4" evidence="13"/>
<keyword evidence="5" id="KW-0479">Metal-binding</keyword>
<feature type="domain" description="ATP-grasp" evidence="15">
    <location>
        <begin position="160"/>
        <end position="367"/>
    </location>
</feature>
<evidence type="ECO:0000259" key="15">
    <source>
        <dbReference type="PROSITE" id="PS50975"/>
    </source>
</evidence>
<dbReference type="PROSITE" id="PS50975">
    <property type="entry name" value="ATP_GRASP"/>
    <property type="match status" value="1"/>
</dbReference>
<evidence type="ECO:0000256" key="6">
    <source>
        <dbReference type="ARBA" id="ARBA00022741"/>
    </source>
</evidence>
<evidence type="ECO:0000256" key="9">
    <source>
        <dbReference type="ARBA" id="ARBA00022960"/>
    </source>
</evidence>
<comment type="similarity">
    <text evidence="3 13">Belongs to the D-alanine--D-alanine ligase family.</text>
</comment>
<gene>
    <name evidence="13" type="primary">ddl</name>
    <name evidence="16" type="ORF">PT015_01555</name>
</gene>
<dbReference type="InterPro" id="IPR011095">
    <property type="entry name" value="Dala_Dala_lig_C"/>
</dbReference>